<proteinExistence type="predicted"/>
<name>W1X889_9ZZZZ</name>
<dbReference type="NCBIfam" id="TIGR04228">
    <property type="entry name" value="isopep_sspB_C2"/>
    <property type="match status" value="1"/>
</dbReference>
<sequence>VKTYSSLSEAPKNLQVALSKRKIEPKGAFQVFMAEDPQAFYDTYVTVIQNHFIVIDGIRKNGLAINCAACFI</sequence>
<reference evidence="1" key="1">
    <citation type="submission" date="2013-12" db="EMBL/GenBank/DDBJ databases">
        <title>A Varibaculum cambriense genome reconstructed from a premature infant gut community with otherwise low bacterial novelty that shifts toward anaerobic metabolism during the third week of life.</title>
        <authorList>
            <person name="Brown C.T."/>
            <person name="Sharon I."/>
            <person name="Thomas B.C."/>
            <person name="Castelle C.J."/>
            <person name="Morowitz M.J."/>
            <person name="Banfield J.F."/>
        </authorList>
    </citation>
    <scope>NUCLEOTIDE SEQUENCE</scope>
</reference>
<accession>W1X889</accession>
<keyword evidence="1" id="KW-0675">Receptor</keyword>
<dbReference type="InterPro" id="IPR026345">
    <property type="entry name" value="Adh_isopep-form_adh_dom"/>
</dbReference>
<feature type="non-terminal residue" evidence="1">
    <location>
        <position position="1"/>
    </location>
</feature>
<comment type="caution">
    <text evidence="1">The sequence shown here is derived from an EMBL/GenBank/DDBJ whole genome shotgun (WGS) entry which is preliminary data.</text>
</comment>
<protein>
    <submittedName>
        <fullName evidence="1">Agglutinin receptor</fullName>
    </submittedName>
</protein>
<dbReference type="Gene3D" id="2.60.40.740">
    <property type="match status" value="1"/>
</dbReference>
<feature type="non-terminal residue" evidence="1">
    <location>
        <position position="72"/>
    </location>
</feature>
<dbReference type="AlphaFoldDB" id="W1X889"/>
<gene>
    <name evidence="1" type="ORF">Q604_UNBC17361G0001</name>
</gene>
<dbReference type="EMBL" id="AZMM01017361">
    <property type="protein sequence ID" value="ETJ26493.1"/>
    <property type="molecule type" value="Genomic_DNA"/>
</dbReference>
<evidence type="ECO:0000313" key="1">
    <source>
        <dbReference type="EMBL" id="ETJ26493.1"/>
    </source>
</evidence>
<organism evidence="1">
    <name type="scientific">human gut metagenome</name>
    <dbReference type="NCBI Taxonomy" id="408170"/>
    <lineage>
        <taxon>unclassified sequences</taxon>
        <taxon>metagenomes</taxon>
        <taxon>organismal metagenomes</taxon>
    </lineage>
</organism>